<dbReference type="RefSeq" id="WP_390248589.1">
    <property type="nucleotide sequence ID" value="NZ_JBHSDT010000001.1"/>
</dbReference>
<comment type="caution">
    <text evidence="2">The sequence shown here is derived from an EMBL/GenBank/DDBJ whole genome shotgun (WGS) entry which is preliminary data.</text>
</comment>
<dbReference type="Gene3D" id="3.30.420.10">
    <property type="entry name" value="Ribonuclease H-like superfamily/Ribonuclease H"/>
    <property type="match status" value="1"/>
</dbReference>
<accession>A0ABV8WRL7</accession>
<dbReference type="InterPro" id="IPR012337">
    <property type="entry name" value="RNaseH-like_sf"/>
</dbReference>
<dbReference type="PANTHER" id="PTHR46387">
    <property type="entry name" value="POLYNUCLEOTIDYL TRANSFERASE, RIBONUCLEASE H-LIKE SUPERFAMILY PROTEIN"/>
    <property type="match status" value="1"/>
</dbReference>
<keyword evidence="3" id="KW-1185">Reference proteome</keyword>
<sequence length="218" mass="25053">MKLRLEIVYSTPNGIETFLHSSDLTVEEVITISEDMMNLNRVKEIKYIDSYDSAWTLKDLKKYVKDLEEEPHDIMLYFDGGFDHETLQSGLGCVIYYKQNGISYRIRKNALVSELETNNEAEYAALHFGLKHLEEMGVHHMPITIKGDSKVVINQLTDEWPCLEETLSQWIDRIEESLAILGTVPIYQVVSRKNNQEADQLATQALQNIEITSKIELA</sequence>
<dbReference type="CDD" id="cd09279">
    <property type="entry name" value="RNase_HI_like"/>
    <property type="match status" value="1"/>
</dbReference>
<proteinExistence type="predicted"/>
<reference evidence="3" key="1">
    <citation type="journal article" date="2019" name="Int. J. Syst. Evol. Microbiol.">
        <title>The Global Catalogue of Microorganisms (GCM) 10K type strain sequencing project: providing services to taxonomists for standard genome sequencing and annotation.</title>
        <authorList>
            <consortium name="The Broad Institute Genomics Platform"/>
            <consortium name="The Broad Institute Genome Sequencing Center for Infectious Disease"/>
            <person name="Wu L."/>
            <person name="Ma J."/>
        </authorList>
    </citation>
    <scope>NUCLEOTIDE SEQUENCE [LARGE SCALE GENOMIC DNA]</scope>
    <source>
        <strain evidence="3">CCUG 37865</strain>
    </source>
</reference>
<dbReference type="InterPro" id="IPR036397">
    <property type="entry name" value="RNaseH_sf"/>
</dbReference>
<dbReference type="SUPFAM" id="SSF53098">
    <property type="entry name" value="Ribonuclease H-like"/>
    <property type="match status" value="1"/>
</dbReference>
<dbReference type="InterPro" id="IPR002156">
    <property type="entry name" value="RNaseH_domain"/>
</dbReference>
<name>A0ABV8WRL7_9BACI</name>
<evidence type="ECO:0000313" key="3">
    <source>
        <dbReference type="Proteomes" id="UP001595882"/>
    </source>
</evidence>
<gene>
    <name evidence="2" type="ORF">ACFOY7_01285</name>
</gene>
<evidence type="ECO:0000313" key="2">
    <source>
        <dbReference type="EMBL" id="MFC4401733.1"/>
    </source>
</evidence>
<protein>
    <submittedName>
        <fullName evidence="2">Reverse transcriptase-like protein</fullName>
    </submittedName>
</protein>
<dbReference type="EMBL" id="JBHSDT010000001">
    <property type="protein sequence ID" value="MFC4401733.1"/>
    <property type="molecule type" value="Genomic_DNA"/>
</dbReference>
<evidence type="ECO:0000259" key="1">
    <source>
        <dbReference type="PROSITE" id="PS50879"/>
    </source>
</evidence>
<dbReference type="PROSITE" id="PS50879">
    <property type="entry name" value="RNASE_H_1"/>
    <property type="match status" value="1"/>
</dbReference>
<dbReference type="NCBIfam" id="NF005822">
    <property type="entry name" value="PRK07708.1"/>
    <property type="match status" value="1"/>
</dbReference>
<dbReference type="Proteomes" id="UP001595882">
    <property type="component" value="Unassembled WGS sequence"/>
</dbReference>
<dbReference type="PANTHER" id="PTHR46387:SF2">
    <property type="entry name" value="RIBONUCLEASE HI"/>
    <property type="match status" value="1"/>
</dbReference>
<feature type="domain" description="RNase H type-1" evidence="1">
    <location>
        <begin position="70"/>
        <end position="207"/>
    </location>
</feature>
<organism evidence="2 3">
    <name type="scientific">Gracilibacillus xinjiangensis</name>
    <dbReference type="NCBI Taxonomy" id="1193282"/>
    <lineage>
        <taxon>Bacteria</taxon>
        <taxon>Bacillati</taxon>
        <taxon>Bacillota</taxon>
        <taxon>Bacilli</taxon>
        <taxon>Bacillales</taxon>
        <taxon>Bacillaceae</taxon>
        <taxon>Gracilibacillus</taxon>
    </lineage>
</organism>
<dbReference type="Pfam" id="PF13456">
    <property type="entry name" value="RVT_3"/>
    <property type="match status" value="1"/>
</dbReference>